<dbReference type="CDD" id="cd00082">
    <property type="entry name" value="HisKA"/>
    <property type="match status" value="1"/>
</dbReference>
<keyword evidence="15" id="KW-1185">Reference proteome</keyword>
<dbReference type="PANTHER" id="PTHR45436">
    <property type="entry name" value="SENSOR HISTIDINE KINASE YKOH"/>
    <property type="match status" value="1"/>
</dbReference>
<evidence type="ECO:0000256" key="9">
    <source>
        <dbReference type="ARBA" id="ARBA00023012"/>
    </source>
</evidence>
<evidence type="ECO:0000256" key="5">
    <source>
        <dbReference type="ARBA" id="ARBA00022679"/>
    </source>
</evidence>
<dbReference type="PANTHER" id="PTHR45436:SF5">
    <property type="entry name" value="SENSOR HISTIDINE KINASE TRCS"/>
    <property type="match status" value="1"/>
</dbReference>
<evidence type="ECO:0000256" key="8">
    <source>
        <dbReference type="ARBA" id="ARBA00022989"/>
    </source>
</evidence>
<dbReference type="SMART" id="SM00304">
    <property type="entry name" value="HAMP"/>
    <property type="match status" value="1"/>
</dbReference>
<evidence type="ECO:0000256" key="3">
    <source>
        <dbReference type="ARBA" id="ARBA00012438"/>
    </source>
</evidence>
<dbReference type="Pfam" id="PF00672">
    <property type="entry name" value="HAMP"/>
    <property type="match status" value="1"/>
</dbReference>
<keyword evidence="5" id="KW-0808">Transferase</keyword>
<dbReference type="EMBL" id="BMKK01000009">
    <property type="protein sequence ID" value="GGD71653.1"/>
    <property type="molecule type" value="Genomic_DNA"/>
</dbReference>
<dbReference type="CDD" id="cd06225">
    <property type="entry name" value="HAMP"/>
    <property type="match status" value="1"/>
</dbReference>
<dbReference type="Proteomes" id="UP000609064">
    <property type="component" value="Unassembled WGS sequence"/>
</dbReference>
<dbReference type="InterPro" id="IPR004358">
    <property type="entry name" value="Sig_transdc_His_kin-like_C"/>
</dbReference>
<protein>
    <recommendedName>
        <fullName evidence="3">histidine kinase</fullName>
        <ecNumber evidence="3">2.7.13.3</ecNumber>
    </recommendedName>
</protein>
<keyword evidence="4" id="KW-0597">Phosphoprotein</keyword>
<proteinExistence type="predicted"/>
<dbReference type="SMART" id="SM00388">
    <property type="entry name" value="HisKA"/>
    <property type="match status" value="1"/>
</dbReference>
<dbReference type="SUPFAM" id="SSF158472">
    <property type="entry name" value="HAMP domain-like"/>
    <property type="match status" value="1"/>
</dbReference>
<keyword evidence="8 11" id="KW-1133">Transmembrane helix</keyword>
<feature type="transmembrane region" description="Helical" evidence="11">
    <location>
        <begin position="7"/>
        <end position="28"/>
    </location>
</feature>
<dbReference type="Pfam" id="PF02518">
    <property type="entry name" value="HATPase_c"/>
    <property type="match status" value="1"/>
</dbReference>
<dbReference type="SUPFAM" id="SSF47384">
    <property type="entry name" value="Homodimeric domain of signal transducing histidine kinase"/>
    <property type="match status" value="1"/>
</dbReference>
<dbReference type="RefSeq" id="WP_188768693.1">
    <property type="nucleotide sequence ID" value="NZ_BMKK01000009.1"/>
</dbReference>
<dbReference type="InterPro" id="IPR003661">
    <property type="entry name" value="HisK_dim/P_dom"/>
</dbReference>
<evidence type="ECO:0000256" key="10">
    <source>
        <dbReference type="ARBA" id="ARBA00023136"/>
    </source>
</evidence>
<dbReference type="Gene3D" id="6.10.340.10">
    <property type="match status" value="1"/>
</dbReference>
<keyword evidence="6 11" id="KW-0812">Transmembrane</keyword>
<evidence type="ECO:0000256" key="1">
    <source>
        <dbReference type="ARBA" id="ARBA00000085"/>
    </source>
</evidence>
<evidence type="ECO:0000313" key="15">
    <source>
        <dbReference type="Proteomes" id="UP000609064"/>
    </source>
</evidence>
<feature type="transmembrane region" description="Helical" evidence="11">
    <location>
        <begin position="153"/>
        <end position="176"/>
    </location>
</feature>
<dbReference type="Gene3D" id="1.10.287.130">
    <property type="match status" value="1"/>
</dbReference>
<dbReference type="InterPro" id="IPR005467">
    <property type="entry name" value="His_kinase_dom"/>
</dbReference>
<feature type="domain" description="Histidine kinase" evidence="12">
    <location>
        <begin position="238"/>
        <end position="451"/>
    </location>
</feature>
<dbReference type="PROSITE" id="PS50109">
    <property type="entry name" value="HIS_KIN"/>
    <property type="match status" value="1"/>
</dbReference>
<dbReference type="GO" id="GO:0000155">
    <property type="term" value="F:phosphorelay sensor kinase activity"/>
    <property type="evidence" value="ECO:0007669"/>
    <property type="project" value="InterPro"/>
</dbReference>
<dbReference type="InterPro" id="IPR050428">
    <property type="entry name" value="TCS_sensor_his_kinase"/>
</dbReference>
<evidence type="ECO:0000256" key="4">
    <source>
        <dbReference type="ARBA" id="ARBA00022553"/>
    </source>
</evidence>
<dbReference type="InterPro" id="IPR036097">
    <property type="entry name" value="HisK_dim/P_sf"/>
</dbReference>
<reference evidence="14" key="1">
    <citation type="journal article" date="2014" name="Int. J. Syst. Evol. Microbiol.">
        <title>Complete genome sequence of Corynebacterium casei LMG S-19264T (=DSM 44701T), isolated from a smear-ripened cheese.</title>
        <authorList>
            <consortium name="US DOE Joint Genome Institute (JGI-PGF)"/>
            <person name="Walter F."/>
            <person name="Albersmeier A."/>
            <person name="Kalinowski J."/>
            <person name="Ruckert C."/>
        </authorList>
    </citation>
    <scope>NUCLEOTIDE SEQUENCE</scope>
    <source>
        <strain evidence="14">CGMCC 1.15958</strain>
    </source>
</reference>
<name>A0A916Z1L2_9BACT</name>
<evidence type="ECO:0000313" key="14">
    <source>
        <dbReference type="EMBL" id="GGD71653.1"/>
    </source>
</evidence>
<dbReference type="InterPro" id="IPR036890">
    <property type="entry name" value="HATPase_C_sf"/>
</dbReference>
<dbReference type="Gene3D" id="3.30.565.10">
    <property type="entry name" value="Histidine kinase-like ATPase, C-terminal domain"/>
    <property type="match status" value="1"/>
</dbReference>
<keyword evidence="10 11" id="KW-0472">Membrane</keyword>
<keyword evidence="7 14" id="KW-0418">Kinase</keyword>
<reference evidence="14" key="2">
    <citation type="submission" date="2020-09" db="EMBL/GenBank/DDBJ databases">
        <authorList>
            <person name="Sun Q."/>
            <person name="Zhou Y."/>
        </authorList>
    </citation>
    <scope>NUCLEOTIDE SEQUENCE</scope>
    <source>
        <strain evidence="14">CGMCC 1.15958</strain>
    </source>
</reference>
<evidence type="ECO:0000256" key="11">
    <source>
        <dbReference type="SAM" id="Phobius"/>
    </source>
</evidence>
<dbReference type="PRINTS" id="PR00344">
    <property type="entry name" value="BCTRLSENSOR"/>
</dbReference>
<dbReference type="EC" id="2.7.13.3" evidence="3"/>
<evidence type="ECO:0000256" key="7">
    <source>
        <dbReference type="ARBA" id="ARBA00022777"/>
    </source>
</evidence>
<keyword evidence="9" id="KW-0902">Two-component regulatory system</keyword>
<feature type="domain" description="HAMP" evidence="13">
    <location>
        <begin position="177"/>
        <end position="230"/>
    </location>
</feature>
<dbReference type="PROSITE" id="PS50885">
    <property type="entry name" value="HAMP"/>
    <property type="match status" value="1"/>
</dbReference>
<comment type="catalytic activity">
    <reaction evidence="1">
        <text>ATP + protein L-histidine = ADP + protein N-phospho-L-histidine.</text>
        <dbReference type="EC" id="2.7.13.3"/>
    </reaction>
</comment>
<evidence type="ECO:0000256" key="2">
    <source>
        <dbReference type="ARBA" id="ARBA00004370"/>
    </source>
</evidence>
<dbReference type="SMART" id="SM00387">
    <property type="entry name" value="HATPase_c"/>
    <property type="match status" value="1"/>
</dbReference>
<dbReference type="Pfam" id="PF00512">
    <property type="entry name" value="HisKA"/>
    <property type="match status" value="1"/>
</dbReference>
<gene>
    <name evidence="14" type="ORF">GCM10011514_39700</name>
</gene>
<evidence type="ECO:0000259" key="12">
    <source>
        <dbReference type="PROSITE" id="PS50109"/>
    </source>
</evidence>
<comment type="subcellular location">
    <subcellularLocation>
        <location evidence="2">Membrane</location>
    </subcellularLocation>
</comment>
<sequence length="451" mass="51559">MTIRTRMAVLFLSIFSILLLIFSAVIYFESENYRQKEYKTRLRQEALTAATIIFNKNEISPDLLKLLDKNNVTALNQEEIIIYDVDDKVIYESGSDSPNLKAEILGQIREERELFWEENGLEMYGIVIRNRNKDYIVLTSSVDKYGLEKQRNLALTLGFSAFLLVCISAVTGWVFARRMLLPIQRMIQKIDKIRASQLNLRLDEGNKADELEQLSIRFNQMLDRLEHAFQTQRSFVSHASHELRTPLTAITGQIQVSLLANDNPADLKLMIQSVLDDVQQLNKLTNNLLDLTSIDADDTKFKYTLVNILEVIWQIRTELLKKNPDYKILISLDDNAELTPEVKGNEGLLYTALINLIENGAKFSPQHTVEVKIEMDDEILKLSFHNEGSMIPENELSQIFEPFKRGSNSRNTKGHGVGLSLTRRIVQLHKGQISVVSSENEGTIFSLLLPK</sequence>
<dbReference type="InterPro" id="IPR003594">
    <property type="entry name" value="HATPase_dom"/>
</dbReference>
<dbReference type="SUPFAM" id="SSF55874">
    <property type="entry name" value="ATPase domain of HSP90 chaperone/DNA topoisomerase II/histidine kinase"/>
    <property type="match status" value="1"/>
</dbReference>
<dbReference type="GO" id="GO:0005886">
    <property type="term" value="C:plasma membrane"/>
    <property type="evidence" value="ECO:0007669"/>
    <property type="project" value="TreeGrafter"/>
</dbReference>
<accession>A0A916Z1L2</accession>
<organism evidence="14 15">
    <name type="scientific">Emticicia aquatilis</name>
    <dbReference type="NCBI Taxonomy" id="1537369"/>
    <lineage>
        <taxon>Bacteria</taxon>
        <taxon>Pseudomonadati</taxon>
        <taxon>Bacteroidota</taxon>
        <taxon>Cytophagia</taxon>
        <taxon>Cytophagales</taxon>
        <taxon>Leadbetterellaceae</taxon>
        <taxon>Emticicia</taxon>
    </lineage>
</organism>
<comment type="caution">
    <text evidence="14">The sequence shown here is derived from an EMBL/GenBank/DDBJ whole genome shotgun (WGS) entry which is preliminary data.</text>
</comment>
<evidence type="ECO:0000259" key="13">
    <source>
        <dbReference type="PROSITE" id="PS50885"/>
    </source>
</evidence>
<dbReference type="InterPro" id="IPR003660">
    <property type="entry name" value="HAMP_dom"/>
</dbReference>
<evidence type="ECO:0000256" key="6">
    <source>
        <dbReference type="ARBA" id="ARBA00022692"/>
    </source>
</evidence>
<dbReference type="AlphaFoldDB" id="A0A916Z1L2"/>